<evidence type="ECO:0000256" key="3">
    <source>
        <dbReference type="ARBA" id="ARBA00022694"/>
    </source>
</evidence>
<organism evidence="12">
    <name type="scientific">candidate division WOR-3 bacterium</name>
    <dbReference type="NCBI Taxonomy" id="2052148"/>
    <lineage>
        <taxon>Bacteria</taxon>
        <taxon>Bacteria division WOR-3</taxon>
    </lineage>
</organism>
<dbReference type="CDD" id="cd04164">
    <property type="entry name" value="trmE"/>
    <property type="match status" value="1"/>
</dbReference>
<evidence type="ECO:0000256" key="7">
    <source>
        <dbReference type="ARBA" id="ARBA00022842"/>
    </source>
</evidence>
<name>A0A7V5HML0_UNCW3</name>
<proteinExistence type="inferred from homology"/>
<evidence type="ECO:0000256" key="10">
    <source>
        <dbReference type="RuleBase" id="RU003313"/>
    </source>
</evidence>
<dbReference type="Gene3D" id="3.30.1360.120">
    <property type="entry name" value="Probable tRNA modification gtpase trme, domain 1"/>
    <property type="match status" value="1"/>
</dbReference>
<evidence type="ECO:0000256" key="1">
    <source>
        <dbReference type="ARBA" id="ARBA00011043"/>
    </source>
</evidence>
<evidence type="ECO:0000256" key="2">
    <source>
        <dbReference type="ARBA" id="ARBA00022490"/>
    </source>
</evidence>
<accession>A0A7V5HML0</accession>
<reference evidence="12" key="1">
    <citation type="journal article" date="2020" name="mSystems">
        <title>Genome- and Community-Level Interaction Insights into Carbon Utilization and Element Cycling Functions of Hydrothermarchaeota in Hydrothermal Sediment.</title>
        <authorList>
            <person name="Zhou Z."/>
            <person name="Liu Y."/>
            <person name="Xu W."/>
            <person name="Pan J."/>
            <person name="Luo Z.H."/>
            <person name="Li M."/>
        </authorList>
    </citation>
    <scope>NUCLEOTIDE SEQUENCE [LARGE SCALE GENOMIC DNA]</scope>
    <source>
        <strain evidence="12">HyVt-96</strain>
    </source>
</reference>
<keyword evidence="2" id="KW-0963">Cytoplasm</keyword>
<evidence type="ECO:0000256" key="8">
    <source>
        <dbReference type="ARBA" id="ARBA00022958"/>
    </source>
</evidence>
<evidence type="ECO:0000256" key="4">
    <source>
        <dbReference type="ARBA" id="ARBA00022723"/>
    </source>
</evidence>
<dbReference type="InterPro" id="IPR031168">
    <property type="entry name" value="G_TrmE"/>
</dbReference>
<dbReference type="Gene3D" id="1.20.120.430">
    <property type="entry name" value="tRNA modification GTPase MnmE domain 2"/>
    <property type="match status" value="1"/>
</dbReference>
<dbReference type="InterPro" id="IPR004520">
    <property type="entry name" value="GTPase_MnmE"/>
</dbReference>
<evidence type="ECO:0000256" key="9">
    <source>
        <dbReference type="ARBA" id="ARBA00023134"/>
    </source>
</evidence>
<keyword evidence="8" id="KW-0630">Potassium</keyword>
<dbReference type="Proteomes" id="UP000886050">
    <property type="component" value="Unassembled WGS sequence"/>
</dbReference>
<dbReference type="Pfam" id="PF12631">
    <property type="entry name" value="MnmE_helical"/>
    <property type="match status" value="1"/>
</dbReference>
<dbReference type="InterPro" id="IPR006073">
    <property type="entry name" value="GTP-bd"/>
</dbReference>
<dbReference type="InterPro" id="IPR005225">
    <property type="entry name" value="Small_GTP-bd"/>
</dbReference>
<dbReference type="InterPro" id="IPR027266">
    <property type="entry name" value="TrmE/GcvT-like"/>
</dbReference>
<keyword evidence="4" id="KW-0479">Metal-binding</keyword>
<sequence length="446" mass="50052">MRDTICAISTPPGIGGIAVLRVSGPEAVKIVVKILYPPVKAEKFKPNTLFHSFIKDPDKDEILDEAVISFMKAPHSYTGEDIVEISVHGGRLVPKLILELLIKQGARLAEPGEFTKRAFLNGKLDLIQARSVLDLIEARSRRGVRIALEKLRGKLSRRLEELRDKLFYLLKEIEARVEFEEDVPPLDETKLKEELVYVKNLIDKYVEEGERGALYFEGIEIAIVGKPNVGKSTLFNKLLRYERAIVTPYAGTTRDVISEEIIIEGVPVKLHDTAGIRETRELIESIGIERAKRVATSAHLVLFVIDASQEIDEDDINLWNLLEGERILVLNKMDLGSKVDLSKLKNDDRFKTSLISCITGEGLDELETGIKEDIHQNVEMGGEFALSQRERALLLEAGQEIASEIQGLGEIPIDLISFHVSMSLRKLNEIFGIENIPEEILNSIFK</sequence>
<feature type="non-terminal residue" evidence="12">
    <location>
        <position position="446"/>
    </location>
</feature>
<keyword evidence="9 10" id="KW-0342">GTP-binding</keyword>
<evidence type="ECO:0000313" key="12">
    <source>
        <dbReference type="EMBL" id="HHF53044.1"/>
    </source>
</evidence>
<dbReference type="InterPro" id="IPR027417">
    <property type="entry name" value="P-loop_NTPase"/>
</dbReference>
<dbReference type="GO" id="GO:0005829">
    <property type="term" value="C:cytosol"/>
    <property type="evidence" value="ECO:0007669"/>
    <property type="project" value="TreeGrafter"/>
</dbReference>
<dbReference type="GO" id="GO:0005525">
    <property type="term" value="F:GTP binding"/>
    <property type="evidence" value="ECO:0007669"/>
    <property type="project" value="UniProtKB-KW"/>
</dbReference>
<comment type="similarity">
    <text evidence="1 10">Belongs to the TRAFAC class TrmE-Era-EngA-EngB-Septin-like GTPase superfamily. TrmE GTPase family.</text>
</comment>
<dbReference type="FunFam" id="3.30.1360.120:FF:000003">
    <property type="entry name" value="tRNA modification GTPase MnmE"/>
    <property type="match status" value="1"/>
</dbReference>
<dbReference type="PANTHER" id="PTHR42714">
    <property type="entry name" value="TRNA MODIFICATION GTPASE GTPBP3"/>
    <property type="match status" value="1"/>
</dbReference>
<dbReference type="GO" id="GO:0002098">
    <property type="term" value="P:tRNA wobble uridine modification"/>
    <property type="evidence" value="ECO:0007669"/>
    <property type="project" value="TreeGrafter"/>
</dbReference>
<protein>
    <submittedName>
        <fullName evidence="12">tRNA uridine-5-carboxymethylaminomethyl(34) synthesis GTPase MnmE</fullName>
    </submittedName>
</protein>
<dbReference type="GO" id="GO:0042802">
    <property type="term" value="F:identical protein binding"/>
    <property type="evidence" value="ECO:0007669"/>
    <property type="project" value="UniProtKB-ARBA"/>
</dbReference>
<dbReference type="GO" id="GO:0030488">
    <property type="term" value="P:tRNA methylation"/>
    <property type="evidence" value="ECO:0007669"/>
    <property type="project" value="TreeGrafter"/>
</dbReference>
<dbReference type="FunFam" id="3.40.50.300:FF:001376">
    <property type="entry name" value="tRNA modification GTPase MnmE"/>
    <property type="match status" value="1"/>
</dbReference>
<dbReference type="GO" id="GO:0046872">
    <property type="term" value="F:metal ion binding"/>
    <property type="evidence" value="ECO:0007669"/>
    <property type="project" value="UniProtKB-KW"/>
</dbReference>
<dbReference type="EMBL" id="DRTX01000090">
    <property type="protein sequence ID" value="HHF53044.1"/>
    <property type="molecule type" value="Genomic_DNA"/>
</dbReference>
<keyword evidence="7" id="KW-0460">Magnesium</keyword>
<evidence type="ECO:0000256" key="6">
    <source>
        <dbReference type="ARBA" id="ARBA00022801"/>
    </source>
</evidence>
<feature type="domain" description="TrmE-type G" evidence="11">
    <location>
        <begin position="218"/>
        <end position="375"/>
    </location>
</feature>
<dbReference type="PANTHER" id="PTHR42714:SF2">
    <property type="entry name" value="TRNA MODIFICATION GTPASE GTPBP3, MITOCHONDRIAL"/>
    <property type="match status" value="1"/>
</dbReference>
<dbReference type="Pfam" id="PF01926">
    <property type="entry name" value="MMR_HSR1"/>
    <property type="match status" value="1"/>
</dbReference>
<dbReference type="InterPro" id="IPR018948">
    <property type="entry name" value="GTP-bd_TrmE_N"/>
</dbReference>
<dbReference type="SUPFAM" id="SSF52540">
    <property type="entry name" value="P-loop containing nucleoside triphosphate hydrolases"/>
    <property type="match status" value="1"/>
</dbReference>
<evidence type="ECO:0000259" key="11">
    <source>
        <dbReference type="PROSITE" id="PS51709"/>
    </source>
</evidence>
<dbReference type="NCBIfam" id="TIGR00450">
    <property type="entry name" value="mnmE_trmE_thdF"/>
    <property type="match status" value="1"/>
</dbReference>
<evidence type="ECO:0000256" key="5">
    <source>
        <dbReference type="ARBA" id="ARBA00022741"/>
    </source>
</evidence>
<keyword evidence="5 10" id="KW-0547">Nucleotide-binding</keyword>
<dbReference type="Pfam" id="PF10396">
    <property type="entry name" value="TrmE_N"/>
    <property type="match status" value="1"/>
</dbReference>
<dbReference type="Gene3D" id="3.40.50.300">
    <property type="entry name" value="P-loop containing nucleotide triphosphate hydrolases"/>
    <property type="match status" value="1"/>
</dbReference>
<gene>
    <name evidence="12" type="primary">mnmE</name>
    <name evidence="12" type="ORF">ENL43_01605</name>
</gene>
<dbReference type="InterPro" id="IPR027368">
    <property type="entry name" value="MnmE_dom2"/>
</dbReference>
<comment type="caution">
    <text evidence="12">The sequence shown here is derived from an EMBL/GenBank/DDBJ whole genome shotgun (WGS) entry which is preliminary data.</text>
</comment>
<dbReference type="PROSITE" id="PS51709">
    <property type="entry name" value="G_TRME"/>
    <property type="match status" value="1"/>
</dbReference>
<dbReference type="AlphaFoldDB" id="A0A7V5HML0"/>
<dbReference type="CDD" id="cd14858">
    <property type="entry name" value="TrmE_N"/>
    <property type="match status" value="1"/>
</dbReference>
<keyword evidence="6" id="KW-0378">Hydrolase</keyword>
<dbReference type="GO" id="GO:0003924">
    <property type="term" value="F:GTPase activity"/>
    <property type="evidence" value="ECO:0007669"/>
    <property type="project" value="InterPro"/>
</dbReference>
<dbReference type="InterPro" id="IPR025867">
    <property type="entry name" value="MnmE_helical"/>
</dbReference>
<dbReference type="HAMAP" id="MF_00379">
    <property type="entry name" value="GTPase_MnmE"/>
    <property type="match status" value="1"/>
</dbReference>
<dbReference type="NCBIfam" id="TIGR00231">
    <property type="entry name" value="small_GTP"/>
    <property type="match status" value="1"/>
</dbReference>
<keyword evidence="3 10" id="KW-0819">tRNA processing</keyword>